<accession>A0A328WXC2</accession>
<reference evidence="1 2" key="1">
    <citation type="submission" date="2018-06" db="EMBL/GenBank/DDBJ databases">
        <title>Genomic Encyclopedia of Type Strains, Phase III (KMG-III): the genomes of soil and plant-associated and newly described type strains.</title>
        <authorList>
            <person name="Whitman W."/>
        </authorList>
    </citation>
    <scope>NUCLEOTIDE SEQUENCE [LARGE SCALE GENOMIC DNA]</scope>
    <source>
        <strain evidence="1 2">CGMCC 1.12504</strain>
    </source>
</reference>
<dbReference type="AlphaFoldDB" id="A0A328WXC2"/>
<dbReference type="EMBL" id="QLSV01000001">
    <property type="protein sequence ID" value="RAR50862.1"/>
    <property type="molecule type" value="Genomic_DNA"/>
</dbReference>
<name>A0A328WXC2_9FLAO</name>
<sequence>MDTYHYTCLYCGKTYKPNRRKKQKYCSNSCRTRAFQLRTNKLASIVPSVEKKPEAMKIDKMSFAGVGNAAAGVAAIKLVESIFTSEENKPATKKDIEMLKKALSKDRYKLMENLIPRPDGYRAYFDSFTNNLVYLPPYTNSLNLKK</sequence>
<evidence type="ECO:0000313" key="1">
    <source>
        <dbReference type="EMBL" id="RAR50862.1"/>
    </source>
</evidence>
<gene>
    <name evidence="1" type="ORF">B0I10_10130</name>
</gene>
<comment type="caution">
    <text evidence="1">The sequence shown here is derived from an EMBL/GenBank/DDBJ whole genome shotgun (WGS) entry which is preliminary data.</text>
</comment>
<dbReference type="Proteomes" id="UP000249518">
    <property type="component" value="Unassembled WGS sequence"/>
</dbReference>
<protein>
    <submittedName>
        <fullName evidence="1">Uncharacterized protein</fullName>
    </submittedName>
</protein>
<organism evidence="1 2">
    <name type="scientific">Flavobacterium lacus</name>
    <dbReference type="NCBI Taxonomy" id="1353778"/>
    <lineage>
        <taxon>Bacteria</taxon>
        <taxon>Pseudomonadati</taxon>
        <taxon>Bacteroidota</taxon>
        <taxon>Flavobacteriia</taxon>
        <taxon>Flavobacteriales</taxon>
        <taxon>Flavobacteriaceae</taxon>
        <taxon>Flavobacterium</taxon>
    </lineage>
</organism>
<proteinExistence type="predicted"/>
<keyword evidence="2" id="KW-1185">Reference proteome</keyword>
<evidence type="ECO:0000313" key="2">
    <source>
        <dbReference type="Proteomes" id="UP000249518"/>
    </source>
</evidence>